<evidence type="ECO:0000313" key="1">
    <source>
        <dbReference type="EMBL" id="CDW58099.1"/>
    </source>
</evidence>
<sequence length="126" mass="14093">MGIVNISKELGGEGFSYTIEGDIRERIEDCEKPLTIEEFEEPMQSPSGCDDVDPLRAPVHRLAQSFPTGAPGPPWGSPVVKMRIPAWILDPYSNANEAETFLQEELIELQANEELKPKFKSGYSHF</sequence>
<evidence type="ECO:0000313" key="2">
    <source>
        <dbReference type="Proteomes" id="UP000030665"/>
    </source>
</evidence>
<dbReference type="EMBL" id="HG806263">
    <property type="protein sequence ID" value="CDW58099.1"/>
    <property type="molecule type" value="Genomic_DNA"/>
</dbReference>
<dbReference type="AlphaFoldDB" id="A0A077ZE34"/>
<gene>
    <name evidence="1" type="ORF">TTRE_0000640201</name>
</gene>
<dbReference type="Proteomes" id="UP000030665">
    <property type="component" value="Unassembled WGS sequence"/>
</dbReference>
<keyword evidence="2" id="KW-1185">Reference proteome</keyword>
<organism evidence="1 2">
    <name type="scientific">Trichuris trichiura</name>
    <name type="common">Whipworm</name>
    <name type="synonym">Trichocephalus trichiurus</name>
    <dbReference type="NCBI Taxonomy" id="36087"/>
    <lineage>
        <taxon>Eukaryota</taxon>
        <taxon>Metazoa</taxon>
        <taxon>Ecdysozoa</taxon>
        <taxon>Nematoda</taxon>
        <taxon>Enoplea</taxon>
        <taxon>Dorylaimia</taxon>
        <taxon>Trichinellida</taxon>
        <taxon>Trichuridae</taxon>
        <taxon>Trichuris</taxon>
    </lineage>
</organism>
<dbReference type="OrthoDB" id="6587173at2759"/>
<reference evidence="1" key="1">
    <citation type="submission" date="2014-01" db="EMBL/GenBank/DDBJ databases">
        <authorList>
            <person name="Aslett M."/>
        </authorList>
    </citation>
    <scope>NUCLEOTIDE SEQUENCE</scope>
</reference>
<protein>
    <submittedName>
        <fullName evidence="1">Uncharacterized protein</fullName>
    </submittedName>
</protein>
<reference evidence="1" key="2">
    <citation type="submission" date="2014-03" db="EMBL/GenBank/DDBJ databases">
        <title>The whipworm genome and dual-species transcriptomics of an intimate host-pathogen interaction.</title>
        <authorList>
            <person name="Foth B.J."/>
            <person name="Tsai I.J."/>
            <person name="Reid A.J."/>
            <person name="Bancroft A.J."/>
            <person name="Nichol S."/>
            <person name="Tracey A."/>
            <person name="Holroyd N."/>
            <person name="Cotton J.A."/>
            <person name="Stanley E.J."/>
            <person name="Zarowiecki M."/>
            <person name="Liu J.Z."/>
            <person name="Huckvale T."/>
            <person name="Cooper P.J."/>
            <person name="Grencis R.K."/>
            <person name="Berriman M."/>
        </authorList>
    </citation>
    <scope>NUCLEOTIDE SEQUENCE [LARGE SCALE GENOMIC DNA]</scope>
</reference>
<name>A0A077ZE34_TRITR</name>
<proteinExistence type="predicted"/>
<accession>A0A077ZE34</accession>